<dbReference type="GO" id="GO:0015386">
    <property type="term" value="F:potassium:proton antiporter activity"/>
    <property type="evidence" value="ECO:0007669"/>
    <property type="project" value="TreeGrafter"/>
</dbReference>
<keyword evidence="2" id="KW-0813">Transport</keyword>
<accession>A0A381YNB3</accession>
<keyword evidence="8 10" id="KW-0472">Membrane</keyword>
<feature type="domain" description="Cyclic nucleotide-binding" evidence="11">
    <location>
        <begin position="874"/>
        <end position="989"/>
    </location>
</feature>
<dbReference type="PANTHER" id="PTHR10110">
    <property type="entry name" value="SODIUM/HYDROGEN EXCHANGER"/>
    <property type="match status" value="1"/>
</dbReference>
<feature type="transmembrane region" description="Helical" evidence="10">
    <location>
        <begin position="47"/>
        <end position="64"/>
    </location>
</feature>
<evidence type="ECO:0000256" key="7">
    <source>
        <dbReference type="ARBA" id="ARBA00023065"/>
    </source>
</evidence>
<dbReference type="InterPro" id="IPR000595">
    <property type="entry name" value="cNMP-bd_dom"/>
</dbReference>
<feature type="transmembrane region" description="Helical" evidence="10">
    <location>
        <begin position="290"/>
        <end position="316"/>
    </location>
</feature>
<organism evidence="12">
    <name type="scientific">marine metagenome</name>
    <dbReference type="NCBI Taxonomy" id="408172"/>
    <lineage>
        <taxon>unclassified sequences</taxon>
        <taxon>metagenomes</taxon>
        <taxon>ecological metagenomes</taxon>
    </lineage>
</organism>
<dbReference type="InterPro" id="IPR006153">
    <property type="entry name" value="Cation/H_exchanger_TM"/>
</dbReference>
<evidence type="ECO:0000256" key="8">
    <source>
        <dbReference type="ARBA" id="ARBA00023136"/>
    </source>
</evidence>
<keyword evidence="6" id="KW-0915">Sodium</keyword>
<evidence type="ECO:0000256" key="10">
    <source>
        <dbReference type="SAM" id="Phobius"/>
    </source>
</evidence>
<dbReference type="SUPFAM" id="SSF51206">
    <property type="entry name" value="cAMP-binding domain-like"/>
    <property type="match status" value="1"/>
</dbReference>
<dbReference type="PROSITE" id="PS00889">
    <property type="entry name" value="CNMP_BINDING_2"/>
    <property type="match status" value="1"/>
</dbReference>
<feature type="transmembrane region" description="Helical" evidence="10">
    <location>
        <begin position="106"/>
        <end position="123"/>
    </location>
</feature>
<evidence type="ECO:0000256" key="9">
    <source>
        <dbReference type="ARBA" id="ARBA00023201"/>
    </source>
</evidence>
<dbReference type="PROSITE" id="PS50042">
    <property type="entry name" value="CNMP_BINDING_3"/>
    <property type="match status" value="1"/>
</dbReference>
<dbReference type="SMART" id="SM00100">
    <property type="entry name" value="cNMP"/>
    <property type="match status" value="1"/>
</dbReference>
<dbReference type="GO" id="GO:0051453">
    <property type="term" value="P:regulation of intracellular pH"/>
    <property type="evidence" value="ECO:0007669"/>
    <property type="project" value="TreeGrafter"/>
</dbReference>
<dbReference type="Gene3D" id="6.10.140.1330">
    <property type="match status" value="1"/>
</dbReference>
<dbReference type="InterPro" id="IPR014710">
    <property type="entry name" value="RmlC-like_jellyroll"/>
</dbReference>
<evidence type="ECO:0000259" key="11">
    <source>
        <dbReference type="PROSITE" id="PS50042"/>
    </source>
</evidence>
<feature type="transmembrane region" description="Helical" evidence="10">
    <location>
        <begin position="364"/>
        <end position="388"/>
    </location>
</feature>
<comment type="subcellular location">
    <subcellularLocation>
        <location evidence="1">Cell membrane</location>
        <topology evidence="1">Multi-pass membrane protein</topology>
    </subcellularLocation>
</comment>
<dbReference type="GO" id="GO:0098719">
    <property type="term" value="P:sodium ion import across plasma membrane"/>
    <property type="evidence" value="ECO:0007669"/>
    <property type="project" value="TreeGrafter"/>
</dbReference>
<feature type="transmembrane region" description="Helical" evidence="10">
    <location>
        <begin position="248"/>
        <end position="270"/>
    </location>
</feature>
<evidence type="ECO:0000256" key="6">
    <source>
        <dbReference type="ARBA" id="ARBA00023053"/>
    </source>
</evidence>
<dbReference type="Gene3D" id="2.60.120.10">
    <property type="entry name" value="Jelly Rolls"/>
    <property type="match status" value="1"/>
</dbReference>
<feature type="transmembrane region" description="Helical" evidence="10">
    <location>
        <begin position="336"/>
        <end position="357"/>
    </location>
</feature>
<sequence>MNPSIVINPILASGGDHGYLYGLFFLILALIIGAGARHFLHKVPIPLPFTVVLMLIGLGLGFLFRDAHEGGAHAAGHGAGHDGFLAKLFDALRGSIEWGANLDPHLVLYVFLPILIFEAAYALDVHVFKKSFWNAFYMAGPGIVTATVMTGGCIIAIYSLGWGLTEWNVSTGNLGIYLAMLFGAVASATDPVAVVALLKELGASKKLGTLIEGESLLNDGTAIVAFLLLIGAVTGLGEFTAFGAVEGFFYIGLGGAALGIVIGLLGVAWVKRVFNDPLVETSVMLMTAYLAFYVCEYIFGMSGVLGLVTLGLVWAGIGRTRISPEVQHFMHEFWEFAAFVANVIIFIVVGVVIALKVQPQPIDYLVLGLVYLAIHLVRMVNIVALYPIMRKTGYGLPKKDAVVVWWGALRGAIGLALALVVYGYAPELEFTVKDGGHGYTADSKVFFVEDDGNRKQLEDVTINFAADHGDSHGEAHAESHEDEHGESHAEGAIASLIIDSKSPLALKWQSEYQGKFDKDGKELAIERERLAKGNIEIEGGSGAVIEANLIGISKRIRDQFLFLISGIVLLTLLVNATTIKAIVNKLGLTRIPAVKAKMMTATSASIVKNCENEMDVLKSDSFLGGANWSRVREFLPEPIVITDVEGDPDAIDTVAETRRRILEKESSNYWKQNREGLLGAGGVNQLYNNIKELIDQGGKVPLSDRDYLDNIWQVPKWMESLKGLPIFKQVFMDRLATTYESAKSFVIAQEEVAKLVDSLVANTEEDIGQEAADKKSKQLKGEIMQNRLRGLNFLRDMRENYPELIVGIETKDAARSVLNHERNTIKKLKAAGTIELDEADQMIVDVEGRMKDIMDRPLILRLPEPEEVLREVTWLKGLSEDNITQIIELSDKRTYQPGDMIMEQGDRGDGMILVTQGSVKISIKGTVVDILGRGSVIGEMAVLAGVPRTADIIADTTVTALWMGSTEMNEAMAQSPALAKGLWETAGRRFTENLLKSQEPYLHMSQWEFRRWLSGGEVVTPATGDSLDLYGKVAILLSGSATVPGADEPLNAITRLNAREASFGDGARVWVRSES</sequence>
<dbReference type="EMBL" id="UINC01018636">
    <property type="protein sequence ID" value="SVA78450.1"/>
    <property type="molecule type" value="Genomic_DNA"/>
</dbReference>
<protein>
    <recommendedName>
        <fullName evidence="11">Cyclic nucleotide-binding domain-containing protein</fullName>
    </recommendedName>
</protein>
<keyword evidence="7" id="KW-0406">Ion transport</keyword>
<feature type="transmembrane region" description="Helical" evidence="10">
    <location>
        <begin position="403"/>
        <end position="425"/>
    </location>
</feature>
<feature type="transmembrane region" description="Helical" evidence="10">
    <location>
        <begin position="219"/>
        <end position="242"/>
    </location>
</feature>
<dbReference type="Pfam" id="PF00999">
    <property type="entry name" value="Na_H_Exchanger"/>
    <property type="match status" value="1"/>
</dbReference>
<dbReference type="Pfam" id="PF00027">
    <property type="entry name" value="cNMP_binding"/>
    <property type="match status" value="1"/>
</dbReference>
<feature type="transmembrane region" description="Helical" evidence="10">
    <location>
        <begin position="174"/>
        <end position="198"/>
    </location>
</feature>
<dbReference type="InterPro" id="IPR018488">
    <property type="entry name" value="cNMP-bd_CS"/>
</dbReference>
<reference evidence="12" key="1">
    <citation type="submission" date="2018-05" db="EMBL/GenBank/DDBJ databases">
        <authorList>
            <person name="Lanie J.A."/>
            <person name="Ng W.-L."/>
            <person name="Kazmierczak K.M."/>
            <person name="Andrzejewski T.M."/>
            <person name="Davidsen T.M."/>
            <person name="Wayne K.J."/>
            <person name="Tettelin H."/>
            <person name="Glass J.I."/>
            <person name="Rusch D."/>
            <person name="Podicherti R."/>
            <person name="Tsui H.-C.T."/>
            <person name="Winkler M.E."/>
        </authorList>
    </citation>
    <scope>NUCLEOTIDE SEQUENCE</scope>
</reference>
<dbReference type="PANTHER" id="PTHR10110:SF86">
    <property type="entry name" value="SODIUM_HYDROGEN EXCHANGER 7"/>
    <property type="match status" value="1"/>
</dbReference>
<dbReference type="CDD" id="cd00038">
    <property type="entry name" value="CAP_ED"/>
    <property type="match status" value="1"/>
</dbReference>
<dbReference type="AlphaFoldDB" id="A0A381YNB3"/>
<evidence type="ECO:0000256" key="2">
    <source>
        <dbReference type="ARBA" id="ARBA00022448"/>
    </source>
</evidence>
<evidence type="ECO:0000313" key="12">
    <source>
        <dbReference type="EMBL" id="SVA78450.1"/>
    </source>
</evidence>
<evidence type="ECO:0000256" key="5">
    <source>
        <dbReference type="ARBA" id="ARBA00022989"/>
    </source>
</evidence>
<dbReference type="GO" id="GO:0005886">
    <property type="term" value="C:plasma membrane"/>
    <property type="evidence" value="ECO:0007669"/>
    <property type="project" value="UniProtKB-SubCell"/>
</dbReference>
<evidence type="ECO:0000256" key="3">
    <source>
        <dbReference type="ARBA" id="ARBA00022475"/>
    </source>
</evidence>
<gene>
    <name evidence="12" type="ORF">METZ01_LOCUS131304</name>
</gene>
<dbReference type="InterPro" id="IPR018422">
    <property type="entry name" value="Cation/H_exchanger_CPA1"/>
</dbReference>
<proteinExistence type="predicted"/>
<feature type="transmembrane region" description="Helical" evidence="10">
    <location>
        <begin position="20"/>
        <end position="40"/>
    </location>
</feature>
<dbReference type="GO" id="GO:0015385">
    <property type="term" value="F:sodium:proton antiporter activity"/>
    <property type="evidence" value="ECO:0007669"/>
    <property type="project" value="InterPro"/>
</dbReference>
<feature type="transmembrane region" description="Helical" evidence="10">
    <location>
        <begin position="560"/>
        <end position="583"/>
    </location>
</feature>
<keyword evidence="3" id="KW-1003">Cell membrane</keyword>
<keyword evidence="5 10" id="KW-1133">Transmembrane helix</keyword>
<evidence type="ECO:0000256" key="1">
    <source>
        <dbReference type="ARBA" id="ARBA00004651"/>
    </source>
</evidence>
<keyword evidence="9" id="KW-0739">Sodium transport</keyword>
<name>A0A381YNB3_9ZZZZ</name>
<dbReference type="InterPro" id="IPR018490">
    <property type="entry name" value="cNMP-bd_dom_sf"/>
</dbReference>
<keyword evidence="4 10" id="KW-0812">Transmembrane</keyword>
<feature type="transmembrane region" description="Helical" evidence="10">
    <location>
        <begin position="135"/>
        <end position="162"/>
    </location>
</feature>
<evidence type="ECO:0000256" key="4">
    <source>
        <dbReference type="ARBA" id="ARBA00022692"/>
    </source>
</evidence>